<reference evidence="1" key="1">
    <citation type="submission" date="2015-10" db="EMBL/GenBank/DDBJ databases">
        <authorList>
            <person name="Gilbert D.G."/>
        </authorList>
    </citation>
    <scope>NUCLEOTIDE SEQUENCE</scope>
    <source>
        <strain evidence="1">Phyl III-seqv23</strain>
    </source>
</reference>
<proteinExistence type="predicted"/>
<evidence type="ECO:0000313" key="1">
    <source>
        <dbReference type="EMBL" id="CUV31533.1"/>
    </source>
</evidence>
<dbReference type="EMBL" id="LN899824">
    <property type="protein sequence ID" value="CUV31533.1"/>
    <property type="molecule type" value="Genomic_DNA"/>
</dbReference>
<dbReference type="AlphaFoldDB" id="A0A0S4VA41"/>
<accession>A0A0S4VA41</accession>
<protein>
    <submittedName>
        <fullName evidence="1">Uncharacterized protein</fullName>
    </submittedName>
</protein>
<name>A0A0S4VA41_RALSL</name>
<sequence>MTGLPGSCIGVEQPARSAITVAIDRKAVVRMQEGMLAKEGNACFFSFMPVLLALFSVSSRSRTSWKVHCCARHLKYGPSAAPVCLAEAPRDSAAEALPIAQRGASERGSSIHICRFAICSCKRTCFLAMRVHESWRSRLSSSAGLLRLLD</sequence>
<gene>
    <name evidence="1" type="ORF">RUN1985_v1_920050</name>
</gene>
<organism evidence="1">
    <name type="scientific">Ralstonia solanacearum</name>
    <name type="common">Pseudomonas solanacearum</name>
    <dbReference type="NCBI Taxonomy" id="305"/>
    <lineage>
        <taxon>Bacteria</taxon>
        <taxon>Pseudomonadati</taxon>
        <taxon>Pseudomonadota</taxon>
        <taxon>Betaproteobacteria</taxon>
        <taxon>Burkholderiales</taxon>
        <taxon>Burkholderiaceae</taxon>
        <taxon>Ralstonia</taxon>
        <taxon>Ralstonia solanacearum species complex</taxon>
    </lineage>
</organism>